<dbReference type="RefSeq" id="WP_156684806.1">
    <property type="nucleotide sequence ID" value="NZ_CACRUA010000035.1"/>
</dbReference>
<reference evidence="2" key="1">
    <citation type="submission" date="2019-11" db="EMBL/GenBank/DDBJ databases">
        <authorList>
            <person name="Feng L."/>
        </authorList>
    </citation>
    <scope>NUCLEOTIDE SEQUENCE</scope>
    <source>
        <strain evidence="2">CsymbiosumLFYP84</strain>
    </source>
</reference>
<dbReference type="PROSITE" id="PS51257">
    <property type="entry name" value="PROKAR_LIPOPROTEIN"/>
    <property type="match status" value="1"/>
</dbReference>
<dbReference type="AlphaFoldDB" id="A0A6N3GH47"/>
<accession>A0A6N3GH47</accession>
<keyword evidence="1" id="KW-0812">Transmembrane</keyword>
<name>A0A6N3GH47_CLOSY</name>
<protein>
    <recommendedName>
        <fullName evidence="3">Lipoprotein</fullName>
    </recommendedName>
</protein>
<feature type="transmembrane region" description="Helical" evidence="1">
    <location>
        <begin position="12"/>
        <end position="30"/>
    </location>
</feature>
<evidence type="ECO:0000313" key="2">
    <source>
        <dbReference type="EMBL" id="VYU63746.1"/>
    </source>
</evidence>
<organism evidence="2">
    <name type="scientific">Clostridium symbiosum</name>
    <name type="common">Bacteroides symbiosus</name>
    <dbReference type="NCBI Taxonomy" id="1512"/>
    <lineage>
        <taxon>Bacteria</taxon>
        <taxon>Bacillati</taxon>
        <taxon>Bacillota</taxon>
        <taxon>Clostridia</taxon>
        <taxon>Lachnospirales</taxon>
        <taxon>Lachnospiraceae</taxon>
        <taxon>Otoolea</taxon>
    </lineage>
</organism>
<evidence type="ECO:0000256" key="1">
    <source>
        <dbReference type="SAM" id="Phobius"/>
    </source>
</evidence>
<dbReference type="EMBL" id="CACRUA010000035">
    <property type="protein sequence ID" value="VYU63746.1"/>
    <property type="molecule type" value="Genomic_DNA"/>
</dbReference>
<gene>
    <name evidence="2" type="ORF">CSLFYP84_03071</name>
</gene>
<keyword evidence="1" id="KW-1133">Transmembrane helix</keyword>
<proteinExistence type="predicted"/>
<keyword evidence="1" id="KW-0472">Membrane</keyword>
<sequence length="196" mass="21426">MTERTTGMVKASVVNTVIAVLMIIAILLTACGSEAEQEAAAQEPGTFKNGVCLSGDGKFTVSADEERWQPGESGDAWELCLIKDSMVRISFSPADGITKEMISDFKDTFAGSYVDALREAYPDIRTTDIREISGEMAGLGMTMTDSTGNYRMNQLLYLVSDGEDGYLITATFPEDGEPDLKLKQEIMQVIESFKFI</sequence>
<evidence type="ECO:0008006" key="3">
    <source>
        <dbReference type="Google" id="ProtNLM"/>
    </source>
</evidence>